<feature type="compositionally biased region" description="Polar residues" evidence="2">
    <location>
        <begin position="250"/>
        <end position="263"/>
    </location>
</feature>
<dbReference type="EnsemblMetazoa" id="G1611.5">
    <property type="protein sequence ID" value="G1611.5:cds"/>
    <property type="gene ID" value="G1611"/>
</dbReference>
<dbReference type="EnsemblMetazoa" id="G1611.4">
    <property type="protein sequence ID" value="G1611.4:cds"/>
    <property type="gene ID" value="G1611"/>
</dbReference>
<evidence type="ECO:0000313" key="4">
    <source>
        <dbReference type="EnsemblMetazoa" id="G1611.2:cds"/>
    </source>
</evidence>
<feature type="domain" description="Myb/SANT-like DNA-binding" evidence="3">
    <location>
        <begin position="10"/>
        <end position="88"/>
    </location>
</feature>
<evidence type="ECO:0000259" key="3">
    <source>
        <dbReference type="Pfam" id="PF13873"/>
    </source>
</evidence>
<dbReference type="EnsemblMetazoa" id="G1611.20">
    <property type="protein sequence ID" value="G1611.20:cds"/>
    <property type="gene ID" value="G1611"/>
</dbReference>
<keyword evidence="5" id="KW-1185">Reference proteome</keyword>
<name>A0A8W8IXD2_MAGGI</name>
<feature type="coiled-coil region" evidence="1">
    <location>
        <begin position="287"/>
        <end position="327"/>
    </location>
</feature>
<evidence type="ECO:0000256" key="2">
    <source>
        <dbReference type="SAM" id="MobiDB-lite"/>
    </source>
</evidence>
<proteinExistence type="predicted"/>
<dbReference type="Proteomes" id="UP000005408">
    <property type="component" value="Unassembled WGS sequence"/>
</dbReference>
<dbReference type="InterPro" id="IPR028002">
    <property type="entry name" value="Myb_DNA-bind_5"/>
</dbReference>
<keyword evidence="1" id="KW-0175">Coiled coil</keyword>
<reference evidence="4" key="1">
    <citation type="submission" date="2022-08" db="UniProtKB">
        <authorList>
            <consortium name="EnsemblMetazoa"/>
        </authorList>
    </citation>
    <scope>IDENTIFICATION</scope>
    <source>
        <strain evidence="4">05x7-T-G4-1.051#20</strain>
    </source>
</reference>
<dbReference type="EnsemblMetazoa" id="G1611.2">
    <property type="protein sequence ID" value="G1611.2:cds"/>
    <property type="gene ID" value="G1611"/>
</dbReference>
<sequence>MAQENQKQRRPANFTTEETDALREIVGNRRDFVNGIYIGDKKDLEKAWAQITLILFNTMKLGTYTLPTPQRLKDKWMRMQMKDKKDLQNEAATGDKSASAERDDIVEGYFYLENDSSSKMGIQKDSNKMAQENQKQRRPAKFTTEETDALRIIIGNRRDFVNGKYIGHKKDLEKAWAQITLLFNDMKLGMYTLSTSQRPMDKCMRMQMKDKKDVQNEAATGGDLTFESASAEIDDKMGQKGMSVVKESPSPGTNTDISGTSQAPCKRIRTDSLTPADGCSSQDWQVKEELEKTIEQLSREKQELEMIKKLRREIQNLKDENKEFSKK</sequence>
<dbReference type="EnsemblMetazoa" id="G1611.9">
    <property type="protein sequence ID" value="G1611.9:cds"/>
    <property type="gene ID" value="G1611"/>
</dbReference>
<evidence type="ECO:0000313" key="5">
    <source>
        <dbReference type="Proteomes" id="UP000005408"/>
    </source>
</evidence>
<accession>A0A8W8IXD2</accession>
<dbReference type="Pfam" id="PF13873">
    <property type="entry name" value="Myb_DNA-bind_5"/>
    <property type="match status" value="1"/>
</dbReference>
<organism evidence="4 5">
    <name type="scientific">Magallana gigas</name>
    <name type="common">Pacific oyster</name>
    <name type="synonym">Crassostrea gigas</name>
    <dbReference type="NCBI Taxonomy" id="29159"/>
    <lineage>
        <taxon>Eukaryota</taxon>
        <taxon>Metazoa</taxon>
        <taxon>Spiralia</taxon>
        <taxon>Lophotrochozoa</taxon>
        <taxon>Mollusca</taxon>
        <taxon>Bivalvia</taxon>
        <taxon>Autobranchia</taxon>
        <taxon>Pteriomorphia</taxon>
        <taxon>Ostreida</taxon>
        <taxon>Ostreoidea</taxon>
        <taxon>Ostreidae</taxon>
        <taxon>Magallana</taxon>
    </lineage>
</organism>
<evidence type="ECO:0000256" key="1">
    <source>
        <dbReference type="SAM" id="Coils"/>
    </source>
</evidence>
<dbReference type="EnsemblMetazoa" id="G1611.16">
    <property type="protein sequence ID" value="G1611.16:cds"/>
    <property type="gene ID" value="G1611"/>
</dbReference>
<protein>
    <recommendedName>
        <fullName evidence="3">Myb/SANT-like DNA-binding domain-containing protein</fullName>
    </recommendedName>
</protein>
<dbReference type="AlphaFoldDB" id="A0A8W8IXD2"/>
<feature type="region of interest" description="Disordered" evidence="2">
    <location>
        <begin position="242"/>
        <end position="282"/>
    </location>
</feature>